<dbReference type="PANTHER" id="PTHR30296">
    <property type="entry name" value="UNCHARACTERIZED PROTEIN YKGE"/>
    <property type="match status" value="1"/>
</dbReference>
<feature type="domain" description="Cysteine-rich" evidence="1">
    <location>
        <begin position="4"/>
        <end position="83"/>
    </location>
</feature>
<evidence type="ECO:0000313" key="2">
    <source>
        <dbReference type="EMBL" id="QWG04880.1"/>
    </source>
</evidence>
<evidence type="ECO:0000313" key="3">
    <source>
        <dbReference type="Proteomes" id="UP000678679"/>
    </source>
</evidence>
<dbReference type="Proteomes" id="UP000678679">
    <property type="component" value="Chromosome 2"/>
</dbReference>
<name>A0AAX1NEB7_9BACT</name>
<dbReference type="EMBL" id="CP076133">
    <property type="protein sequence ID" value="QWG04880.1"/>
    <property type="molecule type" value="Genomic_DNA"/>
</dbReference>
<dbReference type="AlphaFoldDB" id="A0AAX1NEB7"/>
<protein>
    <submittedName>
        <fullName evidence="2">(Fe-S)-binding protein</fullName>
    </submittedName>
</protein>
<dbReference type="RefSeq" id="WP_169662421.1">
    <property type="nucleotide sequence ID" value="NZ_CP076133.1"/>
</dbReference>
<dbReference type="InterPro" id="IPR004017">
    <property type="entry name" value="Cys_rich_dom"/>
</dbReference>
<organism evidence="2 3">
    <name type="scientific">Flammeovirga yaeyamensis</name>
    <dbReference type="NCBI Taxonomy" id="367791"/>
    <lineage>
        <taxon>Bacteria</taxon>
        <taxon>Pseudomonadati</taxon>
        <taxon>Bacteroidota</taxon>
        <taxon>Cytophagia</taxon>
        <taxon>Cytophagales</taxon>
        <taxon>Flammeovirgaceae</taxon>
        <taxon>Flammeovirga</taxon>
    </lineage>
</organism>
<proteinExistence type="predicted"/>
<dbReference type="GO" id="GO:0005829">
    <property type="term" value="C:cytosol"/>
    <property type="evidence" value="ECO:0007669"/>
    <property type="project" value="TreeGrafter"/>
</dbReference>
<sequence length="257" mass="28980">MKIGLFIPCYVNQLYPEVGMATLQLLEQFGEVEYPTSQTCCGQPMANSGCEKDSIGSIKVFFEAFQKYDVVVGPSASCVLHLREHGVKLFPEAKEVIDKTYDLTEFLYDVVEVRSLESYFPYKVALHKSCHGLRGMRLGSCSEKVERLPNKQRQLLKMVDGIQLIFPSRRDECCGFGGTFSVTESDVSVRMGNDRIQDYMNNGAEYITSGDMSCLMHLEGLIQRQKLDIKIIHLSQILSSDIKKKTEQKAPKLTTHA</sequence>
<dbReference type="KEGG" id="fya:KMW28_20870"/>
<dbReference type="Pfam" id="PF02754">
    <property type="entry name" value="CCG"/>
    <property type="match status" value="2"/>
</dbReference>
<gene>
    <name evidence="2" type="ORF">KMW28_20870</name>
</gene>
<accession>A0AAX1NEB7</accession>
<evidence type="ECO:0000259" key="1">
    <source>
        <dbReference type="Pfam" id="PF02754"/>
    </source>
</evidence>
<feature type="domain" description="Cysteine-rich" evidence="1">
    <location>
        <begin position="124"/>
        <end position="218"/>
    </location>
</feature>
<keyword evidence="3" id="KW-1185">Reference proteome</keyword>
<dbReference type="GO" id="GO:0016491">
    <property type="term" value="F:oxidoreductase activity"/>
    <property type="evidence" value="ECO:0007669"/>
    <property type="project" value="UniProtKB-ARBA"/>
</dbReference>
<reference evidence="2 3" key="1">
    <citation type="submission" date="2021-05" db="EMBL/GenBank/DDBJ databases">
        <title>Comparative genomic studies on the polysaccharide-degrading batcterial strains of the Flammeovirga genus.</title>
        <authorList>
            <person name="Zewei F."/>
            <person name="Zheng Z."/>
            <person name="Yu L."/>
            <person name="Ruyue G."/>
            <person name="Yanhong M."/>
            <person name="Yuanyuan C."/>
            <person name="Jingyan G."/>
            <person name="Wenjun H."/>
        </authorList>
    </citation>
    <scope>NUCLEOTIDE SEQUENCE [LARGE SCALE GENOMIC DNA]</scope>
    <source>
        <strain evidence="2 3">NBRC:100898</strain>
    </source>
</reference>
<dbReference type="PANTHER" id="PTHR30296:SF0">
    <property type="entry name" value="LACTATE UTILIZATION PROTEIN A"/>
    <property type="match status" value="1"/>
</dbReference>